<evidence type="ECO:0000256" key="5">
    <source>
        <dbReference type="ARBA" id="ARBA00023163"/>
    </source>
</evidence>
<name>A0A2H0CT96_9BACT</name>
<feature type="domain" description="RNA polymerase sigma factor 70 region 4 type 2" evidence="7">
    <location>
        <begin position="140"/>
        <end position="188"/>
    </location>
</feature>
<evidence type="ECO:0000256" key="4">
    <source>
        <dbReference type="ARBA" id="ARBA00023125"/>
    </source>
</evidence>
<evidence type="ECO:0000259" key="7">
    <source>
        <dbReference type="Pfam" id="PF08281"/>
    </source>
</evidence>
<dbReference type="InterPro" id="IPR036388">
    <property type="entry name" value="WH-like_DNA-bd_sf"/>
</dbReference>
<keyword evidence="3" id="KW-0731">Sigma factor</keyword>
<dbReference type="InterPro" id="IPR039425">
    <property type="entry name" value="RNA_pol_sigma-70-like"/>
</dbReference>
<dbReference type="NCBIfam" id="TIGR02937">
    <property type="entry name" value="sigma70-ECF"/>
    <property type="match status" value="1"/>
</dbReference>
<dbReference type="InterPro" id="IPR014284">
    <property type="entry name" value="RNA_pol_sigma-70_dom"/>
</dbReference>
<dbReference type="SUPFAM" id="SSF88659">
    <property type="entry name" value="Sigma3 and sigma4 domains of RNA polymerase sigma factors"/>
    <property type="match status" value="1"/>
</dbReference>
<dbReference type="InterPro" id="IPR013249">
    <property type="entry name" value="RNA_pol_sigma70_r4_t2"/>
</dbReference>
<dbReference type="Gene3D" id="1.10.10.10">
    <property type="entry name" value="Winged helix-like DNA-binding domain superfamily/Winged helix DNA-binding domain"/>
    <property type="match status" value="1"/>
</dbReference>
<dbReference type="PANTHER" id="PTHR43133">
    <property type="entry name" value="RNA POLYMERASE ECF-TYPE SIGMA FACTO"/>
    <property type="match status" value="1"/>
</dbReference>
<dbReference type="AlphaFoldDB" id="A0A2H0CT96"/>
<dbReference type="InterPro" id="IPR007627">
    <property type="entry name" value="RNA_pol_sigma70_r2"/>
</dbReference>
<keyword evidence="5" id="KW-0804">Transcription</keyword>
<keyword evidence="2" id="KW-0805">Transcription regulation</keyword>
<evidence type="ECO:0008006" key="10">
    <source>
        <dbReference type="Google" id="ProtNLM"/>
    </source>
</evidence>
<dbReference type="CDD" id="cd06171">
    <property type="entry name" value="Sigma70_r4"/>
    <property type="match status" value="1"/>
</dbReference>
<dbReference type="Proteomes" id="UP000230638">
    <property type="component" value="Unassembled WGS sequence"/>
</dbReference>
<proteinExistence type="inferred from homology"/>
<sequence>MFFGSEENKDPSSVFTDARDEEVLAASLDMPQVFEILVDRYQDAFTRKARSILGDREEVQDAVMETFTKIYLNASRFRPVPGASFSSWGYKILINTTLSYYKKLKRHREAVVELSPEHYEVLPDTADDFRDSELRDMAAVLLSMLPKPFERVLRLHILEDRSQEEVARIEGVSIAAVKTRVHRAKQHIKKLGELGIF</sequence>
<evidence type="ECO:0000256" key="3">
    <source>
        <dbReference type="ARBA" id="ARBA00023082"/>
    </source>
</evidence>
<reference evidence="8 9" key="1">
    <citation type="submission" date="2017-09" db="EMBL/GenBank/DDBJ databases">
        <title>Depth-based differentiation of microbial function through sediment-hosted aquifers and enrichment of novel symbionts in the deep terrestrial subsurface.</title>
        <authorList>
            <person name="Probst A.J."/>
            <person name="Ladd B."/>
            <person name="Jarett J.K."/>
            <person name="Geller-Mcgrath D.E."/>
            <person name="Sieber C.M."/>
            <person name="Emerson J.B."/>
            <person name="Anantharaman K."/>
            <person name="Thomas B.C."/>
            <person name="Malmstrom R."/>
            <person name="Stieglmeier M."/>
            <person name="Klingl A."/>
            <person name="Woyke T."/>
            <person name="Ryan C.M."/>
            <person name="Banfield J.F."/>
        </authorList>
    </citation>
    <scope>NUCLEOTIDE SEQUENCE [LARGE SCALE GENOMIC DNA]</scope>
    <source>
        <strain evidence="8">CG22_combo_CG10-13_8_21_14_all_47_15</strain>
    </source>
</reference>
<dbReference type="Pfam" id="PF08281">
    <property type="entry name" value="Sigma70_r4_2"/>
    <property type="match status" value="1"/>
</dbReference>
<protein>
    <recommendedName>
        <fullName evidence="10">RNA polymerase subunit sigma-24</fullName>
    </recommendedName>
</protein>
<evidence type="ECO:0000256" key="2">
    <source>
        <dbReference type="ARBA" id="ARBA00023015"/>
    </source>
</evidence>
<comment type="caution">
    <text evidence="8">The sequence shown here is derived from an EMBL/GenBank/DDBJ whole genome shotgun (WGS) entry which is preliminary data.</text>
</comment>
<dbReference type="Gene3D" id="1.10.1740.10">
    <property type="match status" value="1"/>
</dbReference>
<evidence type="ECO:0000256" key="1">
    <source>
        <dbReference type="ARBA" id="ARBA00010641"/>
    </source>
</evidence>
<dbReference type="InterPro" id="IPR013325">
    <property type="entry name" value="RNA_pol_sigma_r2"/>
</dbReference>
<comment type="similarity">
    <text evidence="1">Belongs to the sigma-70 factor family. ECF subfamily.</text>
</comment>
<dbReference type="GO" id="GO:0003677">
    <property type="term" value="F:DNA binding"/>
    <property type="evidence" value="ECO:0007669"/>
    <property type="project" value="UniProtKB-KW"/>
</dbReference>
<gene>
    <name evidence="8" type="ORF">COW88_02985</name>
</gene>
<evidence type="ECO:0000259" key="6">
    <source>
        <dbReference type="Pfam" id="PF04542"/>
    </source>
</evidence>
<organism evidence="8 9">
    <name type="scientific">Candidatus Lloydbacteria bacterium CG22_combo_CG10-13_8_21_14_all_47_15</name>
    <dbReference type="NCBI Taxonomy" id="1974635"/>
    <lineage>
        <taxon>Bacteria</taxon>
        <taxon>Candidatus Lloydiibacteriota</taxon>
    </lineage>
</organism>
<dbReference type="InterPro" id="IPR013324">
    <property type="entry name" value="RNA_pol_sigma_r3/r4-like"/>
</dbReference>
<dbReference type="PANTHER" id="PTHR43133:SF8">
    <property type="entry name" value="RNA POLYMERASE SIGMA FACTOR HI_1459-RELATED"/>
    <property type="match status" value="1"/>
</dbReference>
<feature type="domain" description="RNA polymerase sigma-70 region 2" evidence="6">
    <location>
        <begin position="37"/>
        <end position="106"/>
    </location>
</feature>
<dbReference type="EMBL" id="PCTL01000029">
    <property type="protein sequence ID" value="PIP73143.1"/>
    <property type="molecule type" value="Genomic_DNA"/>
</dbReference>
<dbReference type="SUPFAM" id="SSF88946">
    <property type="entry name" value="Sigma2 domain of RNA polymerase sigma factors"/>
    <property type="match status" value="1"/>
</dbReference>
<dbReference type="GO" id="GO:0006352">
    <property type="term" value="P:DNA-templated transcription initiation"/>
    <property type="evidence" value="ECO:0007669"/>
    <property type="project" value="InterPro"/>
</dbReference>
<keyword evidence="4" id="KW-0238">DNA-binding</keyword>
<accession>A0A2H0CT96</accession>
<dbReference type="Pfam" id="PF04542">
    <property type="entry name" value="Sigma70_r2"/>
    <property type="match status" value="1"/>
</dbReference>
<evidence type="ECO:0000313" key="9">
    <source>
        <dbReference type="Proteomes" id="UP000230638"/>
    </source>
</evidence>
<dbReference type="GO" id="GO:0016987">
    <property type="term" value="F:sigma factor activity"/>
    <property type="evidence" value="ECO:0007669"/>
    <property type="project" value="UniProtKB-KW"/>
</dbReference>
<evidence type="ECO:0000313" key="8">
    <source>
        <dbReference type="EMBL" id="PIP73143.1"/>
    </source>
</evidence>